<comment type="caution">
    <text evidence="1">The sequence shown here is derived from an EMBL/GenBank/DDBJ whole genome shotgun (WGS) entry which is preliminary data.</text>
</comment>
<proteinExistence type="predicted"/>
<name>A0A699ZZ67_HAELA</name>
<keyword evidence="2" id="KW-1185">Reference proteome</keyword>
<protein>
    <submittedName>
        <fullName evidence="1">Uncharacterized protein</fullName>
    </submittedName>
</protein>
<accession>A0A699ZZ67</accession>
<dbReference type="Gene3D" id="3.40.50.11350">
    <property type="match status" value="1"/>
</dbReference>
<dbReference type="AlphaFoldDB" id="A0A699ZZ67"/>
<dbReference type="Proteomes" id="UP000485058">
    <property type="component" value="Unassembled WGS sequence"/>
</dbReference>
<evidence type="ECO:0000313" key="1">
    <source>
        <dbReference type="EMBL" id="GFH26600.1"/>
    </source>
</evidence>
<dbReference type="PANTHER" id="PTHR13132">
    <property type="entry name" value="ALPHA- 1,6 -FUCOSYLTRANSFERASE"/>
    <property type="match status" value="1"/>
</dbReference>
<reference evidence="1 2" key="1">
    <citation type="submission" date="2020-02" db="EMBL/GenBank/DDBJ databases">
        <title>Draft genome sequence of Haematococcus lacustris strain NIES-144.</title>
        <authorList>
            <person name="Morimoto D."/>
            <person name="Nakagawa S."/>
            <person name="Yoshida T."/>
            <person name="Sawayama S."/>
        </authorList>
    </citation>
    <scope>NUCLEOTIDE SEQUENCE [LARGE SCALE GENOMIC DNA]</scope>
    <source>
        <strain evidence="1 2">NIES-144</strain>
    </source>
</reference>
<dbReference type="EMBL" id="BLLF01003176">
    <property type="protein sequence ID" value="GFH26600.1"/>
    <property type="molecule type" value="Genomic_DNA"/>
</dbReference>
<dbReference type="GO" id="GO:0006487">
    <property type="term" value="P:protein N-linked glycosylation"/>
    <property type="evidence" value="ECO:0007669"/>
    <property type="project" value="TreeGrafter"/>
</dbReference>
<dbReference type="GO" id="GO:0046921">
    <property type="term" value="F:alpha-(1-&gt;6)-fucosyltransferase activity"/>
    <property type="evidence" value="ECO:0007669"/>
    <property type="project" value="TreeGrafter"/>
</dbReference>
<sequence length="344" mass="39439">MEACGDFGPGAWTSRKIKTPRLPEGARALWGTLYTQRRVWEVQHPYDCRTAKLAFYSLPADGHGIGSRTLDECYFQPVSSCNYDDVLRHGQALPYRRSNHTNLRANVSDAPVIQITRYVDMGDPHDVSNALTGDIKQMLRQSPIPKEWWFYWWRCQAAAYIVRPNPRTLAAIDRARERSFSQADRRTLESSSWVSVYVRRGDKAKENSEMLKDPKPFLDRATRFIRDNPRTVAPRIFLATEDVGVHSYFLANASVPVFAANVTRYNEDIGYSPMDHARRIGPDVEFINALMSLEITMTGDAFVFAMVSNWGRLINEMRSTVQCKADSDFFDPEQPKGITRLNWR</sequence>
<dbReference type="PANTHER" id="PTHR13132:SF29">
    <property type="entry name" value="ALPHA-(1,6)-FUCOSYLTRANSFERASE"/>
    <property type="match status" value="1"/>
</dbReference>
<evidence type="ECO:0000313" key="2">
    <source>
        <dbReference type="Proteomes" id="UP000485058"/>
    </source>
</evidence>
<organism evidence="1 2">
    <name type="scientific">Haematococcus lacustris</name>
    <name type="common">Green alga</name>
    <name type="synonym">Haematococcus pluvialis</name>
    <dbReference type="NCBI Taxonomy" id="44745"/>
    <lineage>
        <taxon>Eukaryota</taxon>
        <taxon>Viridiplantae</taxon>
        <taxon>Chlorophyta</taxon>
        <taxon>core chlorophytes</taxon>
        <taxon>Chlorophyceae</taxon>
        <taxon>CS clade</taxon>
        <taxon>Chlamydomonadales</taxon>
        <taxon>Haematococcaceae</taxon>
        <taxon>Haematococcus</taxon>
    </lineage>
</organism>
<gene>
    <name evidence="1" type="ORF">HaLaN_24774</name>
</gene>